<dbReference type="GO" id="GO:0005737">
    <property type="term" value="C:cytoplasm"/>
    <property type="evidence" value="ECO:0007669"/>
    <property type="project" value="TreeGrafter"/>
</dbReference>
<evidence type="ECO:0000259" key="1">
    <source>
        <dbReference type="Pfam" id="PF03099"/>
    </source>
</evidence>
<dbReference type="PANTHER" id="PTHR12835">
    <property type="entry name" value="BIOTIN PROTEIN LIGASE"/>
    <property type="match status" value="1"/>
</dbReference>
<protein>
    <submittedName>
        <fullName evidence="2">Biotin--[acetyl-CoA-carboxylase] ligase</fullName>
    </submittedName>
</protein>
<name>A0A7M3MGA7_9BACT</name>
<sequence length="326" mass="34541">MSILVWMGADGEETDALGAIAKPFDWSAPPVGWADDMVVYGPWLDAACPQGLSGECVAADLGNGGDMPRMLVFGSVSSTLDVCRELAASGALREWDAVIAASQWSGRGQLRRGWHSPEGNMYVGWRIPSSKGPGDELASIAVGVALAEAFARLGVEIELKWPNDLVLMKCPEDEGGWGLKIGGVLLEERGGVLVAGIGVNLHQAPPEETLRDGYAVPAGCLVTSTPAGQRRAGPLAIWLSVAGTAQRIYEELAASSAAELVERAEARLAWKDRPVLVRQESVPAEQENFDKRTGRIVGLTVHGAIRIAFDDGEKTFSSAQLTPLAS</sequence>
<keyword evidence="2" id="KW-0436">Ligase</keyword>
<keyword evidence="3" id="KW-1185">Reference proteome</keyword>
<dbReference type="GO" id="GO:0004077">
    <property type="term" value="F:biotin--[biotin carboxyl-carrier protein] ligase activity"/>
    <property type="evidence" value="ECO:0007669"/>
    <property type="project" value="TreeGrafter"/>
</dbReference>
<dbReference type="EMBL" id="QMIE01000004">
    <property type="protein sequence ID" value="TVM18353.1"/>
    <property type="molecule type" value="Genomic_DNA"/>
</dbReference>
<evidence type="ECO:0000313" key="3">
    <source>
        <dbReference type="Proteomes" id="UP000448292"/>
    </source>
</evidence>
<gene>
    <name evidence="2" type="ORF">DPQ33_06260</name>
</gene>
<comment type="caution">
    <text evidence="2">The sequence shown here is derived from an EMBL/GenBank/DDBJ whole genome shotgun (WGS) entry which is preliminary data.</text>
</comment>
<evidence type="ECO:0000313" key="2">
    <source>
        <dbReference type="EMBL" id="TVM18353.1"/>
    </source>
</evidence>
<reference evidence="2 3" key="1">
    <citation type="submission" date="2018-06" db="EMBL/GenBank/DDBJ databases">
        <title>Complete genome of Desulfovibrio indonesiensis P37SLT.</title>
        <authorList>
            <person name="Crispim J.S."/>
            <person name="Vidigal P.M.P."/>
            <person name="Silva L.C.F."/>
            <person name="Laguardia C.N."/>
            <person name="Araujo L.C."/>
            <person name="Dias R.S."/>
            <person name="Sousa M.P."/>
            <person name="Paula S.O."/>
            <person name="Silva C."/>
        </authorList>
    </citation>
    <scope>NUCLEOTIDE SEQUENCE [LARGE SCALE GENOMIC DNA]</scope>
    <source>
        <strain evidence="2 3">P37SLT</strain>
    </source>
</reference>
<proteinExistence type="predicted"/>
<dbReference type="InterPro" id="IPR045864">
    <property type="entry name" value="aa-tRNA-synth_II/BPL/LPL"/>
</dbReference>
<dbReference type="RefSeq" id="WP_144302355.1">
    <property type="nucleotide sequence ID" value="NZ_QMIE01000004.1"/>
</dbReference>
<dbReference type="InterPro" id="IPR004143">
    <property type="entry name" value="BPL_LPL_catalytic"/>
</dbReference>
<dbReference type="SUPFAM" id="SSF55681">
    <property type="entry name" value="Class II aaRS and biotin synthetases"/>
    <property type="match status" value="1"/>
</dbReference>
<organism evidence="2 3">
    <name type="scientific">Oceanidesulfovibrio indonesiensis</name>
    <dbReference type="NCBI Taxonomy" id="54767"/>
    <lineage>
        <taxon>Bacteria</taxon>
        <taxon>Pseudomonadati</taxon>
        <taxon>Thermodesulfobacteriota</taxon>
        <taxon>Desulfovibrionia</taxon>
        <taxon>Desulfovibrionales</taxon>
        <taxon>Desulfovibrionaceae</taxon>
        <taxon>Oceanidesulfovibrio</taxon>
    </lineage>
</organism>
<dbReference type="Pfam" id="PF03099">
    <property type="entry name" value="BPL_LplA_LipB"/>
    <property type="match status" value="1"/>
</dbReference>
<dbReference type="OrthoDB" id="9807064at2"/>
<feature type="domain" description="BPL/LPL catalytic" evidence="1">
    <location>
        <begin position="76"/>
        <end position="202"/>
    </location>
</feature>
<dbReference type="Gene3D" id="3.30.930.10">
    <property type="entry name" value="Bira Bifunctional Protein, Domain 2"/>
    <property type="match status" value="1"/>
</dbReference>
<dbReference type="PANTHER" id="PTHR12835:SF5">
    <property type="entry name" value="BIOTIN--PROTEIN LIGASE"/>
    <property type="match status" value="1"/>
</dbReference>
<dbReference type="Proteomes" id="UP000448292">
    <property type="component" value="Unassembled WGS sequence"/>
</dbReference>
<accession>A0A7M3MGA7</accession>
<dbReference type="AlphaFoldDB" id="A0A7M3MGA7"/>